<accession>A0A2P2QJN9</accession>
<reference evidence="1" key="1">
    <citation type="submission" date="2018-02" db="EMBL/GenBank/DDBJ databases">
        <title>Rhizophora mucronata_Transcriptome.</title>
        <authorList>
            <person name="Meera S.P."/>
            <person name="Sreeshan A."/>
            <person name="Augustine A."/>
        </authorList>
    </citation>
    <scope>NUCLEOTIDE SEQUENCE</scope>
    <source>
        <tissue evidence="1">Leaf</tissue>
    </source>
</reference>
<protein>
    <submittedName>
        <fullName evidence="1">Uncharacterized protein</fullName>
    </submittedName>
</protein>
<evidence type="ECO:0000313" key="1">
    <source>
        <dbReference type="EMBL" id="MBX67210.1"/>
    </source>
</evidence>
<dbReference type="AlphaFoldDB" id="A0A2P2QJN9"/>
<dbReference type="EMBL" id="GGEC01086726">
    <property type="protein sequence ID" value="MBX67210.1"/>
    <property type="molecule type" value="Transcribed_RNA"/>
</dbReference>
<organism evidence="1">
    <name type="scientific">Rhizophora mucronata</name>
    <name type="common">Asiatic mangrove</name>
    <dbReference type="NCBI Taxonomy" id="61149"/>
    <lineage>
        <taxon>Eukaryota</taxon>
        <taxon>Viridiplantae</taxon>
        <taxon>Streptophyta</taxon>
        <taxon>Embryophyta</taxon>
        <taxon>Tracheophyta</taxon>
        <taxon>Spermatophyta</taxon>
        <taxon>Magnoliopsida</taxon>
        <taxon>eudicotyledons</taxon>
        <taxon>Gunneridae</taxon>
        <taxon>Pentapetalae</taxon>
        <taxon>rosids</taxon>
        <taxon>fabids</taxon>
        <taxon>Malpighiales</taxon>
        <taxon>Rhizophoraceae</taxon>
        <taxon>Rhizophora</taxon>
    </lineage>
</organism>
<sequence>MPSWMLILSVGMLEWLNWSFNECQRKRALFLGLQ</sequence>
<name>A0A2P2QJN9_RHIMU</name>
<proteinExistence type="predicted"/>